<keyword evidence="1" id="KW-1133">Transmembrane helix</keyword>
<evidence type="ECO:0008006" key="4">
    <source>
        <dbReference type="Google" id="ProtNLM"/>
    </source>
</evidence>
<name>A0ABQ4NEA4_9BACL</name>
<feature type="transmembrane region" description="Helical" evidence="1">
    <location>
        <begin position="123"/>
        <end position="151"/>
    </location>
</feature>
<evidence type="ECO:0000313" key="3">
    <source>
        <dbReference type="Proteomes" id="UP000680304"/>
    </source>
</evidence>
<feature type="transmembrane region" description="Helical" evidence="1">
    <location>
        <begin position="157"/>
        <end position="180"/>
    </location>
</feature>
<keyword evidence="1" id="KW-0472">Membrane</keyword>
<protein>
    <recommendedName>
        <fullName evidence="4">ABC transporter permease</fullName>
    </recommendedName>
</protein>
<evidence type="ECO:0000256" key="1">
    <source>
        <dbReference type="SAM" id="Phobius"/>
    </source>
</evidence>
<reference evidence="2 3" key="1">
    <citation type="submission" date="2021-04" db="EMBL/GenBank/DDBJ databases">
        <title>Draft genome sequence of Paenibacillus cisolokensis, LC2-13A.</title>
        <authorList>
            <person name="Uke A."/>
            <person name="Chhe C."/>
            <person name="Baramee S."/>
            <person name="Kosugi A."/>
        </authorList>
    </citation>
    <scope>NUCLEOTIDE SEQUENCE [LARGE SCALE GENOMIC DNA]</scope>
    <source>
        <strain evidence="2 3">LC2-13A</strain>
    </source>
</reference>
<keyword evidence="1" id="KW-0812">Transmembrane</keyword>
<dbReference type="Pfam" id="PF12679">
    <property type="entry name" value="ABC2_membrane_2"/>
    <property type="match status" value="1"/>
</dbReference>
<feature type="transmembrane region" description="Helical" evidence="1">
    <location>
        <begin position="77"/>
        <end position="102"/>
    </location>
</feature>
<feature type="transmembrane region" description="Helical" evidence="1">
    <location>
        <begin position="37"/>
        <end position="57"/>
    </location>
</feature>
<feature type="transmembrane region" description="Helical" evidence="1">
    <location>
        <begin position="192"/>
        <end position="212"/>
    </location>
</feature>
<proteinExistence type="predicted"/>
<dbReference type="Proteomes" id="UP000680304">
    <property type="component" value="Unassembled WGS sequence"/>
</dbReference>
<evidence type="ECO:0000313" key="2">
    <source>
        <dbReference type="EMBL" id="GIQ66549.1"/>
    </source>
</evidence>
<dbReference type="RefSeq" id="WP_213531110.1">
    <property type="nucleotide sequence ID" value="NZ_BOVJ01000191.1"/>
</dbReference>
<comment type="caution">
    <text evidence="2">The sequence shown here is derived from an EMBL/GenBank/DDBJ whole genome shotgun (WGS) entry which is preliminary data.</text>
</comment>
<organism evidence="2 3">
    <name type="scientific">Paenibacillus cisolokensis</name>
    <dbReference type="NCBI Taxonomy" id="1658519"/>
    <lineage>
        <taxon>Bacteria</taxon>
        <taxon>Bacillati</taxon>
        <taxon>Bacillota</taxon>
        <taxon>Bacilli</taxon>
        <taxon>Bacillales</taxon>
        <taxon>Paenibacillaceae</taxon>
        <taxon>Paenibacillus</taxon>
    </lineage>
</organism>
<dbReference type="PANTHER" id="PTHR43471">
    <property type="entry name" value="ABC TRANSPORTER PERMEASE"/>
    <property type="match status" value="1"/>
</dbReference>
<accession>A0ABQ4NEA4</accession>
<gene>
    <name evidence="2" type="ORF">PACILC2_51170</name>
</gene>
<keyword evidence="3" id="KW-1185">Reference proteome</keyword>
<sequence length="305" mass="34107">MKNGSAAKGRSSWSSKLVNPVLDKEFRLRMRTPRSMWALFFYVGAMGAAALAFIYLMTEINRHGPSAFNPEESRMMFIFISFAQMGLIAFMAPGLTAGVISGEREKQTLNLLLTTQQSSATIILSKLVSSLAFMILIVLATMPVYSIVFLYGGISPWQLLGLFLFFVFVMFVLGAFGLLFSTLFKRTMLAVIATYGVTLFLFIGTALMFLFLNGVLQELYRNVPSTGAPPYRWIGHLLALNPAAAMYSILEPSLTRQAFFVSGMQGNSRSPMTLWQEFILIYSIVTSLLIGLSIRYLRPRLKRRT</sequence>
<dbReference type="EMBL" id="BOVJ01000191">
    <property type="protein sequence ID" value="GIQ66549.1"/>
    <property type="molecule type" value="Genomic_DNA"/>
</dbReference>
<feature type="transmembrane region" description="Helical" evidence="1">
    <location>
        <begin position="278"/>
        <end position="297"/>
    </location>
</feature>